<dbReference type="PANTHER" id="PTHR47911:SF1">
    <property type="entry name" value="OS06G0664400 PROTEIN"/>
    <property type="match status" value="1"/>
</dbReference>
<evidence type="ECO:0000313" key="2">
    <source>
        <dbReference type="Proteomes" id="UP000807115"/>
    </source>
</evidence>
<reference evidence="1" key="1">
    <citation type="journal article" date="2019" name="BMC Genomics">
        <title>A new reference genome for Sorghum bicolor reveals high levels of sequence similarity between sweet and grain genotypes: implications for the genetics of sugar metabolism.</title>
        <authorList>
            <person name="Cooper E.A."/>
            <person name="Brenton Z.W."/>
            <person name="Flinn B.S."/>
            <person name="Jenkins J."/>
            <person name="Shu S."/>
            <person name="Flowers D."/>
            <person name="Luo F."/>
            <person name="Wang Y."/>
            <person name="Xia P."/>
            <person name="Barry K."/>
            <person name="Daum C."/>
            <person name="Lipzen A."/>
            <person name="Yoshinaga Y."/>
            <person name="Schmutz J."/>
            <person name="Saski C."/>
            <person name="Vermerris W."/>
            <person name="Kresovich S."/>
        </authorList>
    </citation>
    <scope>NUCLEOTIDE SEQUENCE</scope>
</reference>
<protein>
    <submittedName>
        <fullName evidence="1">Uncharacterized protein</fullName>
    </submittedName>
</protein>
<evidence type="ECO:0000313" key="1">
    <source>
        <dbReference type="EMBL" id="KAG0515508.1"/>
    </source>
</evidence>
<name>A0A921Q527_SORBI</name>
<proteinExistence type="predicted"/>
<reference evidence="1" key="2">
    <citation type="submission" date="2020-10" db="EMBL/GenBank/DDBJ databases">
        <authorList>
            <person name="Cooper E.A."/>
            <person name="Brenton Z.W."/>
            <person name="Flinn B.S."/>
            <person name="Jenkins J."/>
            <person name="Shu S."/>
            <person name="Flowers D."/>
            <person name="Luo F."/>
            <person name="Wang Y."/>
            <person name="Xia P."/>
            <person name="Barry K."/>
            <person name="Daum C."/>
            <person name="Lipzen A."/>
            <person name="Yoshinaga Y."/>
            <person name="Schmutz J."/>
            <person name="Saski C."/>
            <person name="Vermerris W."/>
            <person name="Kresovich S."/>
        </authorList>
    </citation>
    <scope>NUCLEOTIDE SEQUENCE</scope>
</reference>
<dbReference type="AlphaFoldDB" id="A0A921Q527"/>
<organism evidence="1 2">
    <name type="scientific">Sorghum bicolor</name>
    <name type="common">Sorghum</name>
    <name type="synonym">Sorghum vulgare</name>
    <dbReference type="NCBI Taxonomy" id="4558"/>
    <lineage>
        <taxon>Eukaryota</taxon>
        <taxon>Viridiplantae</taxon>
        <taxon>Streptophyta</taxon>
        <taxon>Embryophyta</taxon>
        <taxon>Tracheophyta</taxon>
        <taxon>Spermatophyta</taxon>
        <taxon>Magnoliopsida</taxon>
        <taxon>Liliopsida</taxon>
        <taxon>Poales</taxon>
        <taxon>Poaceae</taxon>
        <taxon>PACMAD clade</taxon>
        <taxon>Panicoideae</taxon>
        <taxon>Andropogonodae</taxon>
        <taxon>Andropogoneae</taxon>
        <taxon>Sorghinae</taxon>
        <taxon>Sorghum</taxon>
    </lineage>
</organism>
<sequence length="117" mass="13194">MHTSGLVSCHTINMIEFEPEYHVNFGNPDIDEKPPNVIGGDASECEALHSCFQNQEGFVIHLMARAPHMKLLIDMYREPDVVTAKQQEEELQRGSSTFPESIPSSVKWFTDKNSTIS</sequence>
<dbReference type="PANTHER" id="PTHR47911">
    <property type="entry name" value="HYDROXYPROLINE-RICH GLYCOPROTEIN-LIKE"/>
    <property type="match status" value="1"/>
</dbReference>
<dbReference type="Gramene" id="EER90177">
    <property type="protein sequence ID" value="EER90177"/>
    <property type="gene ID" value="SORBI_3010G219900"/>
</dbReference>
<gene>
    <name evidence="1" type="ORF">BDA96_10G284700</name>
</gene>
<dbReference type="EMBL" id="CM027689">
    <property type="protein sequence ID" value="KAG0515508.1"/>
    <property type="molecule type" value="Genomic_DNA"/>
</dbReference>
<comment type="caution">
    <text evidence="1">The sequence shown here is derived from an EMBL/GenBank/DDBJ whole genome shotgun (WGS) entry which is preliminary data.</text>
</comment>
<accession>A0A921Q527</accession>
<dbReference type="Proteomes" id="UP000807115">
    <property type="component" value="Chromosome 10"/>
</dbReference>